<evidence type="ECO:0000313" key="2">
    <source>
        <dbReference type="Proteomes" id="UP000886721"/>
    </source>
</evidence>
<name>A0A9D1WVK7_9FIRM</name>
<organism evidence="1 2">
    <name type="scientific">Candidatus Anaerostipes excrementavium</name>
    <dbReference type="NCBI Taxonomy" id="2838463"/>
    <lineage>
        <taxon>Bacteria</taxon>
        <taxon>Bacillati</taxon>
        <taxon>Bacillota</taxon>
        <taxon>Clostridia</taxon>
        <taxon>Lachnospirales</taxon>
        <taxon>Lachnospiraceae</taxon>
        <taxon>Anaerostipes</taxon>
    </lineage>
</organism>
<dbReference type="Proteomes" id="UP000886721">
    <property type="component" value="Unassembled WGS sequence"/>
</dbReference>
<dbReference type="EMBL" id="DXEM01000025">
    <property type="protein sequence ID" value="HIX67937.1"/>
    <property type="molecule type" value="Genomic_DNA"/>
</dbReference>
<reference evidence="1" key="2">
    <citation type="submission" date="2021-04" db="EMBL/GenBank/DDBJ databases">
        <authorList>
            <person name="Gilroy R."/>
        </authorList>
    </citation>
    <scope>NUCLEOTIDE SEQUENCE</scope>
    <source>
        <strain evidence="1">CHK191-13928</strain>
    </source>
</reference>
<evidence type="ECO:0000313" key="1">
    <source>
        <dbReference type="EMBL" id="HIX67937.1"/>
    </source>
</evidence>
<dbReference type="AlphaFoldDB" id="A0A9D1WVK7"/>
<sequence>MKRRFVEEPCNRMNFVPVEVPDHLKDYADEIRLLKGVPLTYLISDVSELPKESIRFFYVDINWTDALLDGAFSIGRVCRQEGMSDRVLLHKAAEARDYSETPRMKRMHPNHKKKYLKNFHGKSEEYTLISGFIMHSQLVSRMKGLHLYGFDKNGVQEGEKGEPLPILRMETIADDVMLCLFSGDVQEILVEEPKTGLRFGASTVDRQDNRISRSMDLRSVLDDSDLGERIQSFCMDDFTDDNGRIHAKKLADSVEAQLKSCKKLGTDKISPSRFAFEMIAVAHRAKFKRSSEEV</sequence>
<comment type="caution">
    <text evidence="1">The sequence shown here is derived from an EMBL/GenBank/DDBJ whole genome shotgun (WGS) entry which is preliminary data.</text>
</comment>
<reference evidence="1" key="1">
    <citation type="journal article" date="2021" name="PeerJ">
        <title>Extensive microbial diversity within the chicken gut microbiome revealed by metagenomics and culture.</title>
        <authorList>
            <person name="Gilroy R."/>
            <person name="Ravi A."/>
            <person name="Getino M."/>
            <person name="Pursley I."/>
            <person name="Horton D.L."/>
            <person name="Alikhan N.F."/>
            <person name="Baker D."/>
            <person name="Gharbi K."/>
            <person name="Hall N."/>
            <person name="Watson M."/>
            <person name="Adriaenssens E.M."/>
            <person name="Foster-Nyarko E."/>
            <person name="Jarju S."/>
            <person name="Secka A."/>
            <person name="Antonio M."/>
            <person name="Oren A."/>
            <person name="Chaudhuri R.R."/>
            <person name="La Ragione R."/>
            <person name="Hildebrand F."/>
            <person name="Pallen M.J."/>
        </authorList>
    </citation>
    <scope>NUCLEOTIDE SEQUENCE</scope>
    <source>
        <strain evidence="1">CHK191-13928</strain>
    </source>
</reference>
<proteinExistence type="predicted"/>
<accession>A0A9D1WVK7</accession>
<gene>
    <name evidence="1" type="ORF">H9735_07435</name>
</gene>
<protein>
    <submittedName>
        <fullName evidence="1">Uncharacterized protein</fullName>
    </submittedName>
</protein>